<accession>A0A0D0QXX9</accession>
<comment type="caution">
    <text evidence="3">The sequence shown here is derived from an EMBL/GenBank/DDBJ whole genome shotgun (WGS) entry which is preliminary data.</text>
</comment>
<evidence type="ECO:0000313" key="3">
    <source>
        <dbReference type="EMBL" id="RIL44610.1"/>
    </source>
</evidence>
<dbReference type="RefSeq" id="WP_042738844.1">
    <property type="nucleotide sequence ID" value="NZ_BKAX01000003.1"/>
</dbReference>
<dbReference type="OrthoDB" id="9794863at2"/>
<dbReference type="InterPro" id="IPR029064">
    <property type="entry name" value="Ribosomal_eL30-like_sf"/>
</dbReference>
<dbReference type="SUPFAM" id="SSF55315">
    <property type="entry name" value="L30e-like"/>
    <property type="match status" value="1"/>
</dbReference>
<keyword evidence="2" id="KW-0689">Ribosomal protein</keyword>
<dbReference type="Gene3D" id="3.30.1330.30">
    <property type="match status" value="1"/>
</dbReference>
<dbReference type="GO" id="GO:0005840">
    <property type="term" value="C:ribosome"/>
    <property type="evidence" value="ECO:0007669"/>
    <property type="project" value="UniProtKB-KW"/>
</dbReference>
<evidence type="ECO:0000313" key="2">
    <source>
        <dbReference type="EMBL" id="GEQ04963.1"/>
    </source>
</evidence>
<dbReference type="GeneID" id="93845378"/>
<keyword evidence="5" id="KW-1185">Reference proteome</keyword>
<keyword evidence="2" id="KW-0687">Ribonucleoprotein</keyword>
<dbReference type="Proteomes" id="UP000321057">
    <property type="component" value="Unassembled WGS sequence"/>
</dbReference>
<evidence type="ECO:0000313" key="4">
    <source>
        <dbReference type="Proteomes" id="UP000283576"/>
    </source>
</evidence>
<reference evidence="2 5" key="2">
    <citation type="submission" date="2019-07" db="EMBL/GenBank/DDBJ databases">
        <title>Whole genome shotgun sequence of Staphylococcus gallinarum NBRC 109767.</title>
        <authorList>
            <person name="Hosoyama A."/>
            <person name="Uohara A."/>
            <person name="Ohji S."/>
            <person name="Ichikawa N."/>
        </authorList>
    </citation>
    <scope>NUCLEOTIDE SEQUENCE [LARGE SCALE GENOMIC DNA]</scope>
    <source>
        <strain evidence="2 5">NBRC 109767</strain>
    </source>
</reference>
<proteinExistence type="predicted"/>
<dbReference type="Proteomes" id="UP000283576">
    <property type="component" value="Unassembled WGS sequence"/>
</dbReference>
<dbReference type="AlphaFoldDB" id="A0A0D0QXX9"/>
<feature type="domain" description="Ribosomal protein eL8/eL30/eS12/Gadd45" evidence="1">
    <location>
        <begin position="9"/>
        <end position="95"/>
    </location>
</feature>
<dbReference type="InterPro" id="IPR004038">
    <property type="entry name" value="Ribosomal_eL8/eL30/eS12/Gad45"/>
</dbReference>
<name>A0A0D0QXX9_STAGA</name>
<dbReference type="EMBL" id="QXRZ01000001">
    <property type="protein sequence ID" value="RIL44610.1"/>
    <property type="molecule type" value="Genomic_DNA"/>
</dbReference>
<protein>
    <submittedName>
        <fullName evidence="2">50S ribosomal protein L7ae</fullName>
    </submittedName>
</protein>
<dbReference type="EMBL" id="BKAX01000003">
    <property type="protein sequence ID" value="GEQ04963.1"/>
    <property type="molecule type" value="Genomic_DNA"/>
</dbReference>
<dbReference type="Pfam" id="PF01248">
    <property type="entry name" value="Ribosomal_L7Ae"/>
    <property type="match status" value="1"/>
</dbReference>
<organism evidence="3 4">
    <name type="scientific">Staphylococcus gallinarum</name>
    <dbReference type="NCBI Taxonomy" id="1293"/>
    <lineage>
        <taxon>Bacteria</taxon>
        <taxon>Bacillati</taxon>
        <taxon>Bacillota</taxon>
        <taxon>Bacilli</taxon>
        <taxon>Bacillales</taxon>
        <taxon>Staphylococcaceae</taxon>
        <taxon>Staphylococcus</taxon>
    </lineage>
</organism>
<evidence type="ECO:0000313" key="5">
    <source>
        <dbReference type="Proteomes" id="UP000321057"/>
    </source>
</evidence>
<sequence length="105" mass="11661">MNKDQIINFLGLAMRAGKVKTGESVILNDLKKNKLKFVIVASDASENTTKVIKNKCDSNRVPMRIFASRVELGQALGKSERVNIGITDQGFAKKLLSMIDEYSKE</sequence>
<gene>
    <name evidence="3" type="ORF">BUZ01_01150</name>
    <name evidence="2" type="ORF">SGA02_07910</name>
</gene>
<reference evidence="3 4" key="1">
    <citation type="journal article" date="2016" name="Front. Microbiol.">
        <title>Comprehensive Phylogenetic Analysis of Bovine Non-aureus Staphylococci Species Based on Whole-Genome Sequencing.</title>
        <authorList>
            <person name="Naushad S."/>
            <person name="Barkema H.W."/>
            <person name="Luby C."/>
            <person name="Condas L.A."/>
            <person name="Nobrega D.B."/>
            <person name="Carson D.A."/>
            <person name="De Buck J."/>
        </authorList>
    </citation>
    <scope>NUCLEOTIDE SEQUENCE [LARGE SCALE GENOMIC DNA]</scope>
    <source>
        <strain evidence="3 4">SNUC 1388</strain>
    </source>
</reference>
<evidence type="ECO:0000259" key="1">
    <source>
        <dbReference type="Pfam" id="PF01248"/>
    </source>
</evidence>